<evidence type="ECO:0000313" key="3">
    <source>
        <dbReference type="Proteomes" id="UP000635606"/>
    </source>
</evidence>
<evidence type="ECO:0000313" key="2">
    <source>
        <dbReference type="EMBL" id="GIJ71257.1"/>
    </source>
</evidence>
<keyword evidence="3" id="KW-1185">Reference proteome</keyword>
<protein>
    <submittedName>
        <fullName evidence="2">Uncharacterized protein</fullName>
    </submittedName>
</protein>
<dbReference type="RefSeq" id="WP_203931139.1">
    <property type="nucleotide sequence ID" value="NZ_BOPH01000087.1"/>
</dbReference>
<name>A0A8J3ZYL7_9ACTN</name>
<dbReference type="AlphaFoldDB" id="A0A8J3ZYL7"/>
<evidence type="ECO:0000256" key="1">
    <source>
        <dbReference type="SAM" id="MobiDB-lite"/>
    </source>
</evidence>
<dbReference type="EMBL" id="BOPH01000087">
    <property type="protein sequence ID" value="GIJ71257.1"/>
    <property type="molecule type" value="Genomic_DNA"/>
</dbReference>
<dbReference type="Proteomes" id="UP000635606">
    <property type="component" value="Unassembled WGS sequence"/>
</dbReference>
<reference evidence="2" key="1">
    <citation type="submission" date="2021-01" db="EMBL/GenBank/DDBJ databases">
        <title>Whole genome shotgun sequence of Virgisporangium ochraceum NBRC 16418.</title>
        <authorList>
            <person name="Komaki H."/>
            <person name="Tamura T."/>
        </authorList>
    </citation>
    <scope>NUCLEOTIDE SEQUENCE</scope>
    <source>
        <strain evidence="2">NBRC 16418</strain>
    </source>
</reference>
<gene>
    <name evidence="2" type="ORF">Voc01_061740</name>
</gene>
<sequence>MSYFNQPDPRSGKHGSPKRRRRRDVVENDDFAAFARRIVAAHGRRVAAGDVEALADLIRLGADIEAATDDAIAGLRRHGYSWAEIGSRIGISRQAAQQRWGGEH</sequence>
<proteinExistence type="predicted"/>
<accession>A0A8J3ZYL7</accession>
<comment type="caution">
    <text evidence="2">The sequence shown here is derived from an EMBL/GenBank/DDBJ whole genome shotgun (WGS) entry which is preliminary data.</text>
</comment>
<feature type="compositionally biased region" description="Basic residues" evidence="1">
    <location>
        <begin position="12"/>
        <end position="23"/>
    </location>
</feature>
<feature type="region of interest" description="Disordered" evidence="1">
    <location>
        <begin position="1"/>
        <end position="24"/>
    </location>
</feature>
<organism evidence="2 3">
    <name type="scientific">Virgisporangium ochraceum</name>
    <dbReference type="NCBI Taxonomy" id="65505"/>
    <lineage>
        <taxon>Bacteria</taxon>
        <taxon>Bacillati</taxon>
        <taxon>Actinomycetota</taxon>
        <taxon>Actinomycetes</taxon>
        <taxon>Micromonosporales</taxon>
        <taxon>Micromonosporaceae</taxon>
        <taxon>Virgisporangium</taxon>
    </lineage>
</organism>